<dbReference type="EMBL" id="LR798378">
    <property type="protein sequence ID" value="CAB5227709.1"/>
    <property type="molecule type" value="Genomic_DNA"/>
</dbReference>
<feature type="transmembrane region" description="Helical" evidence="5">
    <location>
        <begin position="168"/>
        <end position="185"/>
    </location>
</feature>
<dbReference type="PANTHER" id="PTHR23291">
    <property type="entry name" value="BAX INHIBITOR-RELATED"/>
    <property type="match status" value="1"/>
</dbReference>
<evidence type="ECO:0000256" key="3">
    <source>
        <dbReference type="ARBA" id="ARBA00022989"/>
    </source>
</evidence>
<dbReference type="GO" id="GO:0005886">
    <property type="term" value="C:plasma membrane"/>
    <property type="evidence" value="ECO:0007669"/>
    <property type="project" value="TreeGrafter"/>
</dbReference>
<evidence type="ECO:0000256" key="4">
    <source>
        <dbReference type="ARBA" id="ARBA00023136"/>
    </source>
</evidence>
<feature type="transmembrane region" description="Helical" evidence="5">
    <location>
        <begin position="21"/>
        <end position="46"/>
    </location>
</feature>
<dbReference type="EMBL" id="LR797369">
    <property type="protein sequence ID" value="CAB4210996.1"/>
    <property type="molecule type" value="Genomic_DNA"/>
</dbReference>
<dbReference type="CDD" id="cd10432">
    <property type="entry name" value="BI-1-like_bacterial"/>
    <property type="match status" value="1"/>
</dbReference>
<keyword evidence="2 5" id="KW-0812">Transmembrane</keyword>
<comment type="subcellular location">
    <subcellularLocation>
        <location evidence="1">Membrane</location>
        <topology evidence="1">Multi-pass membrane protein</topology>
    </subcellularLocation>
</comment>
<gene>
    <name evidence="8" type="ORF">UFOVP1065_101</name>
    <name evidence="9" type="ORF">UFOVP1198_70</name>
    <name evidence="10" type="ORF">UFOVP1418_62</name>
    <name evidence="12" type="ORF">UFOVP1524_88</name>
    <name evidence="11" type="ORF">UFOVP1651_88</name>
    <name evidence="6" type="ORF">UFOVP908_66</name>
    <name evidence="7" type="ORF">UFOVP990_70</name>
</gene>
<dbReference type="EMBL" id="LR796945">
    <property type="protein sequence ID" value="CAB4176824.1"/>
    <property type="molecule type" value="Genomic_DNA"/>
</dbReference>
<reference evidence="9" key="1">
    <citation type="submission" date="2020-05" db="EMBL/GenBank/DDBJ databases">
        <authorList>
            <person name="Chiriac C."/>
            <person name="Salcher M."/>
            <person name="Ghai R."/>
            <person name="Kavagutti S V."/>
        </authorList>
    </citation>
    <scope>NUCLEOTIDE SEQUENCE</scope>
</reference>
<evidence type="ECO:0000313" key="12">
    <source>
        <dbReference type="EMBL" id="CAB5227709.1"/>
    </source>
</evidence>
<evidence type="ECO:0000256" key="2">
    <source>
        <dbReference type="ARBA" id="ARBA00022692"/>
    </source>
</evidence>
<feature type="transmembrane region" description="Helical" evidence="5">
    <location>
        <begin position="90"/>
        <end position="108"/>
    </location>
</feature>
<evidence type="ECO:0000313" key="9">
    <source>
        <dbReference type="EMBL" id="CAB4190560.1"/>
    </source>
</evidence>
<dbReference type="EMBL" id="LR797518">
    <property type="protein sequence ID" value="CAB4222642.1"/>
    <property type="molecule type" value="Genomic_DNA"/>
</dbReference>
<evidence type="ECO:0000256" key="5">
    <source>
        <dbReference type="SAM" id="Phobius"/>
    </source>
</evidence>
<dbReference type="Pfam" id="PF01027">
    <property type="entry name" value="Bax1-I"/>
    <property type="match status" value="1"/>
</dbReference>
<evidence type="ECO:0000256" key="1">
    <source>
        <dbReference type="ARBA" id="ARBA00004141"/>
    </source>
</evidence>
<evidence type="ECO:0000313" key="10">
    <source>
        <dbReference type="EMBL" id="CAB4210996.1"/>
    </source>
</evidence>
<accession>A0A6J5R0K6</accession>
<name>A0A6J5R0K6_9CAUD</name>
<dbReference type="PANTHER" id="PTHR23291:SF50">
    <property type="entry name" value="PROTEIN LIFEGUARD 4"/>
    <property type="match status" value="1"/>
</dbReference>
<organism evidence="9">
    <name type="scientific">uncultured Caudovirales phage</name>
    <dbReference type="NCBI Taxonomy" id="2100421"/>
    <lineage>
        <taxon>Viruses</taxon>
        <taxon>Duplodnaviria</taxon>
        <taxon>Heunggongvirae</taxon>
        <taxon>Uroviricota</taxon>
        <taxon>Caudoviricetes</taxon>
        <taxon>Peduoviridae</taxon>
        <taxon>Maltschvirus</taxon>
        <taxon>Maltschvirus maltsch</taxon>
    </lineage>
</organism>
<dbReference type="EMBL" id="LR796860">
    <property type="protein sequence ID" value="CAB4170476.1"/>
    <property type="molecule type" value="Genomic_DNA"/>
</dbReference>
<feature type="transmembrane region" description="Helical" evidence="5">
    <location>
        <begin position="206"/>
        <end position="229"/>
    </location>
</feature>
<feature type="transmembrane region" description="Helical" evidence="5">
    <location>
        <begin position="144"/>
        <end position="162"/>
    </location>
</feature>
<proteinExistence type="predicted"/>
<keyword evidence="4 5" id="KW-0472">Membrane</keyword>
<dbReference type="EMBL" id="LR797021">
    <property type="protein sequence ID" value="CAB4181990.1"/>
    <property type="molecule type" value="Genomic_DNA"/>
</dbReference>
<feature type="transmembrane region" description="Helical" evidence="5">
    <location>
        <begin position="114"/>
        <end position="132"/>
    </location>
</feature>
<sequence length="233" mass="25566">MSYQNESHAYPAPVVDWGLRTYLVGVFNHMGIALLISAVVSAYIGLTPEIGAAIWGTPFKWVAIFAPLAFVFLFSYMADSMSSSTARTMLYCFSALMGLSLSSIFMIFKLGSIANVFFISAATFGATALYGYTTKRDLSSMGSFLMMGAIGLMIAGVVNLFLQSSVMAFAISVIGVLIFVGFTAYDMQDIKEKYYELNDDEEIRKAGIFGALNLYLDFINIFVNLLQLLGDRK</sequence>
<keyword evidence="3 5" id="KW-1133">Transmembrane helix</keyword>
<feature type="transmembrane region" description="Helical" evidence="5">
    <location>
        <begin position="58"/>
        <end position="78"/>
    </location>
</feature>
<evidence type="ECO:0000313" key="7">
    <source>
        <dbReference type="EMBL" id="CAB4176824.1"/>
    </source>
</evidence>
<evidence type="ECO:0000313" key="6">
    <source>
        <dbReference type="EMBL" id="CAB4170476.1"/>
    </source>
</evidence>
<evidence type="ECO:0000313" key="8">
    <source>
        <dbReference type="EMBL" id="CAB4181990.1"/>
    </source>
</evidence>
<evidence type="ECO:0000313" key="11">
    <source>
        <dbReference type="EMBL" id="CAB4222642.1"/>
    </source>
</evidence>
<dbReference type="InterPro" id="IPR006214">
    <property type="entry name" value="Bax_inhibitor_1-related"/>
</dbReference>
<protein>
    <submittedName>
        <fullName evidence="9">COG0670 Integral membrane protein, interacts with FtsH</fullName>
    </submittedName>
</protein>
<dbReference type="EMBL" id="LR797157">
    <property type="protein sequence ID" value="CAB4190560.1"/>
    <property type="molecule type" value="Genomic_DNA"/>
</dbReference>